<protein>
    <submittedName>
        <fullName evidence="2">Uncharacterized protein</fullName>
    </submittedName>
</protein>
<reference evidence="2" key="2">
    <citation type="journal article" date="2017" name="Nat. Commun.">
        <title>Single-virus genomics reveals hidden cosmopolitan and abundant viruses.</title>
        <authorList>
            <person name="Martinez-Hernandez F."/>
            <person name="Fornas O."/>
            <person name="Lluesma Gomez M."/>
            <person name="Bolduc B."/>
            <person name="de la Cruz Pena M.J."/>
            <person name="Martinez J.M."/>
            <person name="Anton J."/>
            <person name="Gasol J.M."/>
            <person name="Rosselli R."/>
            <person name="Rodriguez-Valera F."/>
            <person name="Sullivan M.B."/>
            <person name="Acinas S.G."/>
            <person name="Martinez-Garcia M."/>
        </authorList>
    </citation>
    <scope>NUCLEOTIDE SEQUENCE</scope>
</reference>
<accession>A0A218MM09</accession>
<evidence type="ECO:0000313" key="2">
    <source>
        <dbReference type="EMBL" id="ASF00313.1"/>
    </source>
</evidence>
<evidence type="ECO:0000256" key="1">
    <source>
        <dbReference type="SAM" id="Phobius"/>
    </source>
</evidence>
<keyword evidence="1" id="KW-0812">Transmembrane</keyword>
<proteinExistence type="predicted"/>
<keyword evidence="1" id="KW-0472">Membrane</keyword>
<name>A0A218MM09_9VIRU</name>
<sequence>MSEEIQNLKTELAKLEAIVAERWKTAFRRFDEMETSIQRIEQILIGGAGAAILFMAGLIVTLVTLHG</sequence>
<organism evidence="2">
    <name type="scientific">uncultured virus</name>
    <dbReference type="NCBI Taxonomy" id="340016"/>
    <lineage>
        <taxon>Viruses</taxon>
        <taxon>environmental samples</taxon>
    </lineage>
</organism>
<feature type="transmembrane region" description="Helical" evidence="1">
    <location>
        <begin position="43"/>
        <end position="65"/>
    </location>
</feature>
<keyword evidence="1" id="KW-1133">Transmembrane helix</keyword>
<reference evidence="2" key="1">
    <citation type="submission" date="2016-10" db="EMBL/GenBank/DDBJ databases">
        <authorList>
            <person name="Varghese N."/>
        </authorList>
    </citation>
    <scope>NUCLEOTIDE SEQUENCE</scope>
</reference>
<dbReference type="EMBL" id="KY052827">
    <property type="protein sequence ID" value="ASF00313.1"/>
    <property type="molecule type" value="Genomic_DNA"/>
</dbReference>